<evidence type="ECO:0008006" key="3">
    <source>
        <dbReference type="Google" id="ProtNLM"/>
    </source>
</evidence>
<proteinExistence type="predicted"/>
<name>A0ABM7UZQ8_9FLAO</name>
<accession>A0ABM7UZQ8</accession>
<protein>
    <recommendedName>
        <fullName evidence="3">DUF3037 domain-containing protein</fullName>
    </recommendedName>
</protein>
<dbReference type="RefSeq" id="WP_229329138.1">
    <property type="nucleotide sequence ID" value="NZ_AP025183.1"/>
</dbReference>
<keyword evidence="2" id="KW-1185">Reference proteome</keyword>
<evidence type="ECO:0000313" key="1">
    <source>
        <dbReference type="EMBL" id="BDB53072.1"/>
    </source>
</evidence>
<reference evidence="1 2" key="1">
    <citation type="journal article" date="2022" name="Int. J. Syst. Evol. Microbiol.">
        <title>Flavobacterium ammonificans sp. nov. and Flavobacterium ammoniigenes sp. nov., ammonifying bacteria isolated from surface river water.</title>
        <authorList>
            <person name="Watanabe K."/>
            <person name="Kitamura T."/>
            <person name="Ogata Y."/>
            <person name="Shindo C."/>
            <person name="Suda W."/>
        </authorList>
    </citation>
    <scope>NUCLEOTIDE SEQUENCE [LARGE SCALE GENOMIC DNA]</scope>
    <source>
        <strain evidence="1 2">GENT11</strain>
    </source>
</reference>
<evidence type="ECO:0000313" key="2">
    <source>
        <dbReference type="Proteomes" id="UP001319865"/>
    </source>
</evidence>
<gene>
    <name evidence="1" type="ORF">GENT11_13840</name>
</gene>
<reference evidence="1 2" key="2">
    <citation type="journal article" date="2022" name="Microorganisms">
        <title>Complete Genome Sequences of Two Flavobacterium ammonificans Strains and a Flavobacterium ammoniigenes Strain of Ammonifying Bacterioplankton Isolated from Surface River Water.</title>
        <authorList>
            <person name="Suda W."/>
            <person name="Ogata Y."/>
            <person name="Shindo C."/>
            <person name="Watanabe K."/>
        </authorList>
    </citation>
    <scope>NUCLEOTIDE SEQUENCE [LARGE SCALE GENOMIC DNA]</scope>
    <source>
        <strain evidence="1 2">GENT11</strain>
    </source>
</reference>
<dbReference type="Proteomes" id="UP001319865">
    <property type="component" value="Chromosome"/>
</dbReference>
<dbReference type="EMBL" id="AP025183">
    <property type="protein sequence ID" value="BDB53072.1"/>
    <property type="molecule type" value="Genomic_DNA"/>
</dbReference>
<organism evidence="1 2">
    <name type="scientific">Flavobacterium ammonificans</name>
    <dbReference type="NCBI Taxonomy" id="1751056"/>
    <lineage>
        <taxon>Bacteria</taxon>
        <taxon>Pseudomonadati</taxon>
        <taxon>Bacteroidota</taxon>
        <taxon>Flavobacteriia</taxon>
        <taxon>Flavobacteriales</taxon>
        <taxon>Flavobacteriaceae</taxon>
        <taxon>Flavobacterium</taxon>
    </lineage>
</organism>
<sequence length="294" mass="33655">MKTFFSTISIQTNPVSLEKVVVALLAVTESHVFFHYSKNKLNLLDKLAPSKIGIGGLAKKSLQLIKNTVNETNKTLQKTQTTIVFEKSIFSKEYFSYLNKYNNGILNFSEPALIPFDFTTEKFESYYLNFIGEPTELVEKKTLSFAQKIKPAFDKKGLVEKADLKFYFDPLHFHGIFKETDISLITKNGDISAIQTIDFNLTEQTIVNNVFETQSIQVALQHFAKDTGTKVKPIQIVFEEPLKDSENHVLFDITYKNLKDNFNFITPDVLEKETEKIANSNNIKFSDYLQTLEI</sequence>